<accession>A0ABU7S320</accession>
<evidence type="ECO:0000256" key="1">
    <source>
        <dbReference type="ARBA" id="ARBA00005820"/>
    </source>
</evidence>
<evidence type="ECO:0000313" key="10">
    <source>
        <dbReference type="Proteomes" id="UP001332243"/>
    </source>
</evidence>
<evidence type="ECO:0000313" key="9">
    <source>
        <dbReference type="EMBL" id="MEE6263148.1"/>
    </source>
</evidence>
<feature type="DNA-binding region" description="OmpR/PhoB-type" evidence="5">
    <location>
        <begin position="88"/>
        <end position="193"/>
    </location>
</feature>
<gene>
    <name evidence="9" type="ORF">V1633_32180</name>
</gene>
<name>A0ABU7S320_9ACTN</name>
<dbReference type="EMBL" id="JAZGQK010000034">
    <property type="protein sequence ID" value="MEE6263148.1"/>
    <property type="molecule type" value="Genomic_DNA"/>
</dbReference>
<dbReference type="InterPro" id="IPR005158">
    <property type="entry name" value="BTAD"/>
</dbReference>
<feature type="domain" description="OmpR/PhoB-type" evidence="8">
    <location>
        <begin position="88"/>
        <end position="193"/>
    </location>
</feature>
<feature type="domain" description="HTH cro/C1-type" evidence="7">
    <location>
        <begin position="16"/>
        <end position="74"/>
    </location>
</feature>
<evidence type="ECO:0000259" key="7">
    <source>
        <dbReference type="PROSITE" id="PS50943"/>
    </source>
</evidence>
<sequence>MIDMVSGPGTTFAELLRRHRSAAGLTQRELARRAGLSTTAVRDLEQRRTWRPTERSVSRLCAALQLGPRPAAALRRAAASGTDRTSTKDRPAPGGRPVVSILGPLRIQRGTEAVDLTSARQRALLARLAMSPGRTVGRADLLKVLWEGEQPESAVNLLHTYVARLRRLLDPVPAGRAATSTLVHAPGGYRLDLDEDQLDLLRFQRLVREATEAGVPARAVARLADALALWRDDPLGDVDMLAGHPAVASLTAWLTLAALRYADLLDERGDYATVVNALRPIAARCPLDEQVHARFILALGATGRQSEAYAEYNGIVRRLADQLGADPGTELRQYHQRLLRQQWTGSRRVTAWAEFRVVVPVPSQAPAPVADFTGRADELRRLGEALVPSAGSVARPSSRVCVVAGPAGMGKTALALVAAERLEAAFPDGQLYADLRGGSTRPATTGEVLTRFLLGLGVTDGRVPGDEESAAALLRSLLAARRVLIVLDDARDAAQVRPLLPGRGGSRMLVTSRNRLVTLEGARRLDLTTLGTQEALDLLAESVPSKRSGGGDRAALAVVSACGHLPLALRIVGLRLATRPHDTLTDLSRRLADPDRRLDELRVGDLDLRAAFRSSVERLPAATARTFRLLAVAPGPLPGLEAVAALLDRPVAVVDEELHQLVDAGLLPVAGPGQIRLPELLRSYGRELAQCQESVGERAAAIARLAAWRDALALRLTRAGIRNVAQRTPSWRSVDAEVRRVAEAGGREVPHTGSGVLAIGRQAG</sequence>
<dbReference type="SMART" id="SM00530">
    <property type="entry name" value="HTH_XRE"/>
    <property type="match status" value="1"/>
</dbReference>
<dbReference type="PANTHER" id="PTHR35807">
    <property type="entry name" value="TRANSCRIPTIONAL REGULATOR REDD-RELATED"/>
    <property type="match status" value="1"/>
</dbReference>
<dbReference type="PANTHER" id="PTHR35807:SF1">
    <property type="entry name" value="TRANSCRIPTIONAL REGULATOR REDD"/>
    <property type="match status" value="1"/>
</dbReference>
<dbReference type="Pfam" id="PF00931">
    <property type="entry name" value="NB-ARC"/>
    <property type="match status" value="1"/>
</dbReference>
<keyword evidence="2" id="KW-0805">Transcription regulation</keyword>
<dbReference type="Proteomes" id="UP001332243">
    <property type="component" value="Unassembled WGS sequence"/>
</dbReference>
<dbReference type="InterPro" id="IPR001387">
    <property type="entry name" value="Cro/C1-type_HTH"/>
</dbReference>
<dbReference type="Gene3D" id="1.25.40.10">
    <property type="entry name" value="Tetratricopeptide repeat domain"/>
    <property type="match status" value="1"/>
</dbReference>
<keyword evidence="3 5" id="KW-0238">DNA-binding</keyword>
<keyword evidence="4" id="KW-0804">Transcription</keyword>
<dbReference type="SUPFAM" id="SSF52540">
    <property type="entry name" value="P-loop containing nucleoside triphosphate hydrolases"/>
    <property type="match status" value="1"/>
</dbReference>
<dbReference type="PROSITE" id="PS51755">
    <property type="entry name" value="OMPR_PHOB"/>
    <property type="match status" value="1"/>
</dbReference>
<dbReference type="Pfam" id="PF00486">
    <property type="entry name" value="Trans_reg_C"/>
    <property type="match status" value="1"/>
</dbReference>
<dbReference type="InterPro" id="IPR011990">
    <property type="entry name" value="TPR-like_helical_dom_sf"/>
</dbReference>
<dbReference type="InterPro" id="IPR010982">
    <property type="entry name" value="Lambda_DNA-bd_dom_sf"/>
</dbReference>
<dbReference type="PROSITE" id="PS50943">
    <property type="entry name" value="HTH_CROC1"/>
    <property type="match status" value="1"/>
</dbReference>
<proteinExistence type="inferred from homology"/>
<organism evidence="9 10">
    <name type="scientific">Plantactinospora sonchi</name>
    <dbReference type="NCBI Taxonomy" id="1544735"/>
    <lineage>
        <taxon>Bacteria</taxon>
        <taxon>Bacillati</taxon>
        <taxon>Actinomycetota</taxon>
        <taxon>Actinomycetes</taxon>
        <taxon>Micromonosporales</taxon>
        <taxon>Micromonosporaceae</taxon>
        <taxon>Plantactinospora</taxon>
    </lineage>
</organism>
<feature type="region of interest" description="Disordered" evidence="6">
    <location>
        <begin position="76"/>
        <end position="99"/>
    </location>
</feature>
<dbReference type="InterPro" id="IPR027417">
    <property type="entry name" value="P-loop_NTPase"/>
</dbReference>
<dbReference type="InterPro" id="IPR001867">
    <property type="entry name" value="OmpR/PhoB-type_DNA-bd"/>
</dbReference>
<dbReference type="InterPro" id="IPR036388">
    <property type="entry name" value="WH-like_DNA-bd_sf"/>
</dbReference>
<dbReference type="SMART" id="SM00862">
    <property type="entry name" value="Trans_reg_C"/>
    <property type="match status" value="1"/>
</dbReference>
<dbReference type="InterPro" id="IPR016032">
    <property type="entry name" value="Sig_transdc_resp-reg_C-effctor"/>
</dbReference>
<comment type="caution">
    <text evidence="9">The sequence shown here is derived from an EMBL/GenBank/DDBJ whole genome shotgun (WGS) entry which is preliminary data.</text>
</comment>
<evidence type="ECO:0000256" key="3">
    <source>
        <dbReference type="ARBA" id="ARBA00023125"/>
    </source>
</evidence>
<dbReference type="InterPro" id="IPR002182">
    <property type="entry name" value="NB-ARC"/>
</dbReference>
<dbReference type="Pfam" id="PF03704">
    <property type="entry name" value="BTAD"/>
    <property type="match status" value="1"/>
</dbReference>
<dbReference type="SUPFAM" id="SSF48452">
    <property type="entry name" value="TPR-like"/>
    <property type="match status" value="1"/>
</dbReference>
<dbReference type="SUPFAM" id="SSF46894">
    <property type="entry name" value="C-terminal effector domain of the bipartite response regulators"/>
    <property type="match status" value="1"/>
</dbReference>
<reference evidence="9 10" key="1">
    <citation type="submission" date="2024-01" db="EMBL/GenBank/DDBJ databases">
        <title>Genome insights into Plantactinospora sonchi sp. nov.</title>
        <authorList>
            <person name="Wang L."/>
        </authorList>
    </citation>
    <scope>NUCLEOTIDE SEQUENCE [LARGE SCALE GENOMIC DNA]</scope>
    <source>
        <strain evidence="9 10">NEAU-QY2</strain>
    </source>
</reference>
<evidence type="ECO:0000256" key="4">
    <source>
        <dbReference type="ARBA" id="ARBA00023163"/>
    </source>
</evidence>
<comment type="similarity">
    <text evidence="1">Belongs to the AfsR/DnrI/RedD regulatory family.</text>
</comment>
<dbReference type="CDD" id="cd00093">
    <property type="entry name" value="HTH_XRE"/>
    <property type="match status" value="1"/>
</dbReference>
<dbReference type="Pfam" id="PF13560">
    <property type="entry name" value="HTH_31"/>
    <property type="match status" value="1"/>
</dbReference>
<dbReference type="Gene3D" id="3.40.50.300">
    <property type="entry name" value="P-loop containing nucleotide triphosphate hydrolases"/>
    <property type="match status" value="1"/>
</dbReference>
<dbReference type="SUPFAM" id="SSF47413">
    <property type="entry name" value="lambda repressor-like DNA-binding domains"/>
    <property type="match status" value="1"/>
</dbReference>
<protein>
    <submittedName>
        <fullName evidence="9">BTAD domain-containing putative transcriptional regulator</fullName>
    </submittedName>
</protein>
<dbReference type="InterPro" id="IPR051677">
    <property type="entry name" value="AfsR-DnrI-RedD_regulator"/>
</dbReference>
<dbReference type="SMART" id="SM01043">
    <property type="entry name" value="BTAD"/>
    <property type="match status" value="1"/>
</dbReference>
<dbReference type="RefSeq" id="WP_331218084.1">
    <property type="nucleotide sequence ID" value="NZ_JAZGQK010000034.1"/>
</dbReference>
<dbReference type="CDD" id="cd15831">
    <property type="entry name" value="BTAD"/>
    <property type="match status" value="1"/>
</dbReference>
<keyword evidence="10" id="KW-1185">Reference proteome</keyword>
<evidence type="ECO:0000256" key="5">
    <source>
        <dbReference type="PROSITE-ProRule" id="PRU01091"/>
    </source>
</evidence>
<dbReference type="Gene3D" id="1.10.260.40">
    <property type="entry name" value="lambda repressor-like DNA-binding domains"/>
    <property type="match status" value="1"/>
</dbReference>
<dbReference type="Gene3D" id="1.10.10.10">
    <property type="entry name" value="Winged helix-like DNA-binding domain superfamily/Winged helix DNA-binding domain"/>
    <property type="match status" value="1"/>
</dbReference>
<dbReference type="PRINTS" id="PR00364">
    <property type="entry name" value="DISEASERSIST"/>
</dbReference>
<evidence type="ECO:0000256" key="2">
    <source>
        <dbReference type="ARBA" id="ARBA00023015"/>
    </source>
</evidence>
<evidence type="ECO:0000259" key="8">
    <source>
        <dbReference type="PROSITE" id="PS51755"/>
    </source>
</evidence>
<evidence type="ECO:0000256" key="6">
    <source>
        <dbReference type="SAM" id="MobiDB-lite"/>
    </source>
</evidence>